<dbReference type="InterPro" id="IPR009057">
    <property type="entry name" value="Homeodomain-like_sf"/>
</dbReference>
<dbReference type="SUPFAM" id="SSF51215">
    <property type="entry name" value="Regulatory protein AraC"/>
    <property type="match status" value="1"/>
</dbReference>
<dbReference type="SUPFAM" id="SSF46689">
    <property type="entry name" value="Homeodomain-like"/>
    <property type="match status" value="1"/>
</dbReference>
<protein>
    <submittedName>
        <fullName evidence="5">AraC family transcriptional regulator</fullName>
    </submittedName>
</protein>
<dbReference type="RefSeq" id="WP_232188722.1">
    <property type="nucleotide sequence ID" value="NZ_JAIOAP010000016.1"/>
</dbReference>
<sequence>MTAYLEYTDSVNYPNLKKGQLPFYCLTNLLKDDIPLHHHDFLELSFVMNGYGTETLNGITHELKPGSISFLLPHHIHEIHTNPQAPLQLFCCMFDISLIFESTTDADLGRILLQAGNQLPSYNDLNENEAREMNLLCSAIANEYHSSKIGKYSVIRSKVIEALVLYTRSYSTAILNQSNNQSANMKKLDWEIIQFVHTNYLNELTQDGLCKKFNVSPAYISRLFQKVLNIHFLDYLHLLRVRRATSLLLTTEMSVLDISVDSGFDSFRTFSRVFKEHTGMSPRVFRKTSSESVS</sequence>
<dbReference type="PANTHER" id="PTHR43280">
    <property type="entry name" value="ARAC-FAMILY TRANSCRIPTIONAL REGULATOR"/>
    <property type="match status" value="1"/>
</dbReference>
<evidence type="ECO:0000313" key="6">
    <source>
        <dbReference type="Proteomes" id="UP001493487"/>
    </source>
</evidence>
<dbReference type="InterPro" id="IPR018062">
    <property type="entry name" value="HTH_AraC-typ_CS"/>
</dbReference>
<dbReference type="Gene3D" id="2.60.120.10">
    <property type="entry name" value="Jelly Rolls"/>
    <property type="match status" value="1"/>
</dbReference>
<proteinExistence type="predicted"/>
<comment type="caution">
    <text evidence="5">The sequence shown here is derived from an EMBL/GenBank/DDBJ whole genome shotgun (WGS) entry which is preliminary data.</text>
</comment>
<dbReference type="Gene3D" id="1.10.10.60">
    <property type="entry name" value="Homeodomain-like"/>
    <property type="match status" value="2"/>
</dbReference>
<feature type="domain" description="HTH araC/xylS-type" evidence="4">
    <location>
        <begin position="190"/>
        <end position="288"/>
    </location>
</feature>
<dbReference type="SMART" id="SM00342">
    <property type="entry name" value="HTH_ARAC"/>
    <property type="match status" value="1"/>
</dbReference>
<evidence type="ECO:0000256" key="1">
    <source>
        <dbReference type="ARBA" id="ARBA00023015"/>
    </source>
</evidence>
<name>A0ABV1L0G9_9BACL</name>
<evidence type="ECO:0000256" key="2">
    <source>
        <dbReference type="ARBA" id="ARBA00023125"/>
    </source>
</evidence>
<dbReference type="InterPro" id="IPR014710">
    <property type="entry name" value="RmlC-like_jellyroll"/>
</dbReference>
<evidence type="ECO:0000313" key="5">
    <source>
        <dbReference type="EMBL" id="MEQ4485763.1"/>
    </source>
</evidence>
<dbReference type="InterPro" id="IPR003313">
    <property type="entry name" value="AraC-bd"/>
</dbReference>
<dbReference type="PROSITE" id="PS00041">
    <property type="entry name" value="HTH_ARAC_FAMILY_1"/>
    <property type="match status" value="1"/>
</dbReference>
<keyword evidence="2" id="KW-0238">DNA-binding</keyword>
<organism evidence="5 6">
    <name type="scientific">Cohnella silvisoli</name>
    <dbReference type="NCBI Taxonomy" id="2873699"/>
    <lineage>
        <taxon>Bacteria</taxon>
        <taxon>Bacillati</taxon>
        <taxon>Bacillota</taxon>
        <taxon>Bacilli</taxon>
        <taxon>Bacillales</taxon>
        <taxon>Paenibacillaceae</taxon>
        <taxon>Cohnella</taxon>
    </lineage>
</organism>
<keyword evidence="1" id="KW-0805">Transcription regulation</keyword>
<dbReference type="PANTHER" id="PTHR43280:SF34">
    <property type="entry name" value="ARAC-FAMILY TRANSCRIPTIONAL REGULATOR"/>
    <property type="match status" value="1"/>
</dbReference>
<dbReference type="Pfam" id="PF02311">
    <property type="entry name" value="AraC_binding"/>
    <property type="match status" value="1"/>
</dbReference>
<accession>A0ABV1L0G9</accession>
<evidence type="ECO:0000256" key="3">
    <source>
        <dbReference type="ARBA" id="ARBA00023163"/>
    </source>
</evidence>
<reference evidence="5 6" key="1">
    <citation type="journal article" date="2023" name="Genome Announc.">
        <title>Pan-Genome Analyses of the Genus Cohnella and Proposal of the Novel Species Cohnella silvisoli sp. nov., Isolated from Forest Soil.</title>
        <authorList>
            <person name="Wang C."/>
            <person name="Mao L."/>
            <person name="Bao G."/>
            <person name="Zhu H."/>
        </authorList>
    </citation>
    <scope>NUCLEOTIDE SEQUENCE [LARGE SCALE GENOMIC DNA]</scope>
    <source>
        <strain evidence="5 6">NL03-T5-1</strain>
    </source>
</reference>
<evidence type="ECO:0000259" key="4">
    <source>
        <dbReference type="PROSITE" id="PS01124"/>
    </source>
</evidence>
<dbReference type="Proteomes" id="UP001493487">
    <property type="component" value="Unassembled WGS sequence"/>
</dbReference>
<dbReference type="PROSITE" id="PS01124">
    <property type="entry name" value="HTH_ARAC_FAMILY_2"/>
    <property type="match status" value="1"/>
</dbReference>
<dbReference type="InterPro" id="IPR037923">
    <property type="entry name" value="HTH-like"/>
</dbReference>
<keyword evidence="3" id="KW-0804">Transcription</keyword>
<keyword evidence="6" id="KW-1185">Reference proteome</keyword>
<dbReference type="Pfam" id="PF12833">
    <property type="entry name" value="HTH_18"/>
    <property type="match status" value="1"/>
</dbReference>
<dbReference type="EMBL" id="JASKHM010000017">
    <property type="protein sequence ID" value="MEQ4485763.1"/>
    <property type="molecule type" value="Genomic_DNA"/>
</dbReference>
<dbReference type="InterPro" id="IPR018060">
    <property type="entry name" value="HTH_AraC"/>
</dbReference>
<gene>
    <name evidence="5" type="ORF">QJS35_25615</name>
</gene>